<gene>
    <name evidence="1" type="ORF">GCM10025790_08890</name>
</gene>
<comment type="caution">
    <text evidence="1">The sequence shown here is derived from an EMBL/GenBank/DDBJ whole genome shotgun (WGS) entry which is preliminary data.</text>
</comment>
<dbReference type="EMBL" id="BAABLW010000005">
    <property type="protein sequence ID" value="GAA4916026.1"/>
    <property type="molecule type" value="Genomic_DNA"/>
</dbReference>
<dbReference type="Proteomes" id="UP001500368">
    <property type="component" value="Unassembled WGS sequence"/>
</dbReference>
<accession>A0ABP9FU56</accession>
<reference evidence="2" key="1">
    <citation type="journal article" date="2019" name="Int. J. Syst. Evol. Microbiol.">
        <title>The Global Catalogue of Microorganisms (GCM) 10K type strain sequencing project: providing services to taxonomists for standard genome sequencing and annotation.</title>
        <authorList>
            <consortium name="The Broad Institute Genomics Platform"/>
            <consortium name="The Broad Institute Genome Sequencing Center for Infectious Disease"/>
            <person name="Wu L."/>
            <person name="Ma J."/>
        </authorList>
    </citation>
    <scope>NUCLEOTIDE SEQUENCE [LARGE SCALE GENOMIC DNA]</scope>
    <source>
        <strain evidence="2">JCM 19129</strain>
    </source>
</reference>
<name>A0ABP9FU56_9MICC</name>
<sequence>MSTTSTIGANNRLHQVKLKGQGLQAHLVGACTSAKLSASTSQITELDFTFADDDDLAIFRRGTFAIGTILTYDKWVGRVTAVELKPENAGPSVKVRAPSRYVQRLQNQTGEQNWGSYPVTRWVQQCAQSAGMKHIVEPDIGNRQIVREKAEGDNPDSTWDVMTQLARETGRLLFEYGDTLIFARPTWLASRAGRRQIRLNWKNWNEYSEGMDGMPGFKDAAQRKDQELTVGLTSADADTFRPGDELILEGNMGRANGSWMVTKVDFSLSITKPVKLTCKRFVNPTPEPTKDDK</sequence>
<proteinExistence type="predicted"/>
<organism evidence="1 2">
    <name type="scientific">Nesterenkonia rhizosphaerae</name>
    <dbReference type="NCBI Taxonomy" id="1348272"/>
    <lineage>
        <taxon>Bacteria</taxon>
        <taxon>Bacillati</taxon>
        <taxon>Actinomycetota</taxon>
        <taxon>Actinomycetes</taxon>
        <taxon>Micrococcales</taxon>
        <taxon>Micrococcaceae</taxon>
        <taxon>Nesterenkonia</taxon>
    </lineage>
</organism>
<protein>
    <recommendedName>
        <fullName evidence="3">Phage late control D family protein</fullName>
    </recommendedName>
</protein>
<keyword evidence="2" id="KW-1185">Reference proteome</keyword>
<dbReference type="SUPFAM" id="SSF69279">
    <property type="entry name" value="Phage tail proteins"/>
    <property type="match status" value="1"/>
</dbReference>
<dbReference type="RefSeq" id="WP_345476871.1">
    <property type="nucleotide sequence ID" value="NZ_BAABLW010000005.1"/>
</dbReference>
<evidence type="ECO:0000313" key="2">
    <source>
        <dbReference type="Proteomes" id="UP001500368"/>
    </source>
</evidence>
<evidence type="ECO:0000313" key="1">
    <source>
        <dbReference type="EMBL" id="GAA4916026.1"/>
    </source>
</evidence>
<evidence type="ECO:0008006" key="3">
    <source>
        <dbReference type="Google" id="ProtNLM"/>
    </source>
</evidence>